<dbReference type="GO" id="GO:0004181">
    <property type="term" value="F:metallocarboxypeptidase activity"/>
    <property type="evidence" value="ECO:0007669"/>
    <property type="project" value="InterPro"/>
</dbReference>
<organism evidence="10 11">
    <name type="scientific">Jaminaea rosea</name>
    <dbReference type="NCBI Taxonomy" id="1569628"/>
    <lineage>
        <taxon>Eukaryota</taxon>
        <taxon>Fungi</taxon>
        <taxon>Dikarya</taxon>
        <taxon>Basidiomycota</taxon>
        <taxon>Ustilaginomycotina</taxon>
        <taxon>Exobasidiomycetes</taxon>
        <taxon>Microstromatales</taxon>
        <taxon>Microstromatales incertae sedis</taxon>
        <taxon>Jaminaea</taxon>
    </lineage>
</organism>
<proteinExistence type="inferred from homology"/>
<feature type="binding site" evidence="7">
    <location>
        <position position="242"/>
    </location>
    <ligand>
        <name>Zn(2+)</name>
        <dbReference type="ChEBI" id="CHEBI:29105"/>
        <label>2</label>
    </ligand>
</feature>
<dbReference type="InterPro" id="IPR002933">
    <property type="entry name" value="Peptidase_M20"/>
</dbReference>
<dbReference type="Proteomes" id="UP000245884">
    <property type="component" value="Unassembled WGS sequence"/>
</dbReference>
<evidence type="ECO:0000256" key="2">
    <source>
        <dbReference type="ARBA" id="ARBA00022670"/>
    </source>
</evidence>
<dbReference type="InterPro" id="IPR047177">
    <property type="entry name" value="Pept_M20A"/>
</dbReference>
<dbReference type="Gene3D" id="3.40.630.10">
    <property type="entry name" value="Zn peptidases"/>
    <property type="match status" value="1"/>
</dbReference>
<dbReference type="PANTHER" id="PTHR45962">
    <property type="entry name" value="N-FATTY-ACYL-AMINO ACID SYNTHASE/HYDROLASE PM20D1"/>
    <property type="match status" value="1"/>
</dbReference>
<dbReference type="OrthoDB" id="3064516at2759"/>
<feature type="active site" evidence="6">
    <location>
        <position position="143"/>
    </location>
</feature>
<dbReference type="InterPro" id="IPR011650">
    <property type="entry name" value="Peptidase_M20_dimer"/>
</dbReference>
<keyword evidence="5 7" id="KW-0862">Zinc</keyword>
<feature type="binding site" evidence="7">
    <location>
        <position position="178"/>
    </location>
    <ligand>
        <name>Zn(2+)</name>
        <dbReference type="ChEBI" id="CHEBI:29105"/>
        <label>2</label>
    </ligand>
</feature>
<dbReference type="InterPro" id="IPR036264">
    <property type="entry name" value="Bact_exopeptidase_dim_dom"/>
</dbReference>
<keyword evidence="10" id="KW-0121">Carboxypeptidase</keyword>
<dbReference type="InterPro" id="IPR017141">
    <property type="entry name" value="Pept_M20_carboxypep"/>
</dbReference>
<comment type="similarity">
    <text evidence="1">Belongs to the peptidase M20A family.</text>
</comment>
<keyword evidence="11" id="KW-1185">Reference proteome</keyword>
<evidence type="ECO:0000256" key="8">
    <source>
        <dbReference type="SAM" id="MobiDB-lite"/>
    </source>
</evidence>
<evidence type="ECO:0000313" key="11">
    <source>
        <dbReference type="Proteomes" id="UP000245884"/>
    </source>
</evidence>
<evidence type="ECO:0000256" key="5">
    <source>
        <dbReference type="ARBA" id="ARBA00022833"/>
    </source>
</evidence>
<dbReference type="PIRSF" id="PIRSF037217">
    <property type="entry name" value="Carboxypeptidase_S"/>
    <property type="match status" value="1"/>
</dbReference>
<dbReference type="Pfam" id="PF07687">
    <property type="entry name" value="M20_dimer"/>
    <property type="match status" value="1"/>
</dbReference>
<dbReference type="GO" id="GO:0051603">
    <property type="term" value="P:proteolysis involved in protein catabolic process"/>
    <property type="evidence" value="ECO:0007669"/>
    <property type="project" value="TreeGrafter"/>
</dbReference>
<dbReference type="Pfam" id="PF01546">
    <property type="entry name" value="Peptidase_M20"/>
    <property type="match status" value="1"/>
</dbReference>
<feature type="domain" description="Peptidase M20 dimerisation" evidence="9">
    <location>
        <begin position="269"/>
        <end position="449"/>
    </location>
</feature>
<evidence type="ECO:0000256" key="6">
    <source>
        <dbReference type="PIRSR" id="PIRSR037217-1"/>
    </source>
</evidence>
<feature type="binding site" evidence="7">
    <location>
        <position position="178"/>
    </location>
    <ligand>
        <name>Zn(2+)</name>
        <dbReference type="ChEBI" id="CHEBI:29105"/>
        <label>1</label>
    </ligand>
</feature>
<reference evidence="10 11" key="1">
    <citation type="journal article" date="2018" name="Mol. Biol. Evol.">
        <title>Broad Genomic Sampling Reveals a Smut Pathogenic Ancestry of the Fungal Clade Ustilaginomycotina.</title>
        <authorList>
            <person name="Kijpornyongpan T."/>
            <person name="Mondo S.J."/>
            <person name="Barry K."/>
            <person name="Sandor L."/>
            <person name="Lee J."/>
            <person name="Lipzen A."/>
            <person name="Pangilinan J."/>
            <person name="LaButti K."/>
            <person name="Hainaut M."/>
            <person name="Henrissat B."/>
            <person name="Grigoriev I.V."/>
            <person name="Spatafora J.W."/>
            <person name="Aime M.C."/>
        </authorList>
    </citation>
    <scope>NUCLEOTIDE SEQUENCE [LARGE SCALE GENOMIC DNA]</scope>
    <source>
        <strain evidence="10 11">MCA 5214</strain>
    </source>
</reference>
<feature type="active site" description="Proton acceptor" evidence="6">
    <location>
        <position position="212"/>
    </location>
</feature>
<evidence type="ECO:0000256" key="1">
    <source>
        <dbReference type="ARBA" id="ARBA00006247"/>
    </source>
</evidence>
<protein>
    <submittedName>
        <fullName evidence="10">Carboxypeptidase S</fullName>
    </submittedName>
</protein>
<feature type="compositionally biased region" description="Low complexity" evidence="8">
    <location>
        <begin position="11"/>
        <end position="22"/>
    </location>
</feature>
<dbReference type="EMBL" id="KZ819666">
    <property type="protein sequence ID" value="PWN27918.1"/>
    <property type="molecule type" value="Genomic_DNA"/>
</dbReference>
<evidence type="ECO:0000256" key="3">
    <source>
        <dbReference type="ARBA" id="ARBA00022723"/>
    </source>
</evidence>
<dbReference type="STRING" id="1569628.A0A316USZ9"/>
<dbReference type="PANTHER" id="PTHR45962:SF1">
    <property type="entry name" value="N-FATTY-ACYL-AMINO ACID SYNTHASE_HYDROLASE PM20D1"/>
    <property type="match status" value="1"/>
</dbReference>
<evidence type="ECO:0000256" key="7">
    <source>
        <dbReference type="PIRSR" id="PIRSR037217-2"/>
    </source>
</evidence>
<evidence type="ECO:0000259" key="9">
    <source>
        <dbReference type="Pfam" id="PF07687"/>
    </source>
</evidence>
<dbReference type="GeneID" id="37026226"/>
<keyword evidence="3 7" id="KW-0479">Metal-binding</keyword>
<keyword evidence="4" id="KW-0378">Hydrolase</keyword>
<evidence type="ECO:0000313" key="10">
    <source>
        <dbReference type="EMBL" id="PWN27918.1"/>
    </source>
</evidence>
<accession>A0A316USZ9</accession>
<name>A0A316USZ9_9BASI</name>
<dbReference type="RefSeq" id="XP_025362530.1">
    <property type="nucleotide sequence ID" value="XM_025504403.1"/>
</dbReference>
<feature type="region of interest" description="Disordered" evidence="8">
    <location>
        <begin position="1"/>
        <end position="22"/>
    </location>
</feature>
<keyword evidence="2" id="KW-0645">Protease</keyword>
<dbReference type="SUPFAM" id="SSF53187">
    <property type="entry name" value="Zn-dependent exopeptidases"/>
    <property type="match status" value="1"/>
</dbReference>
<feature type="binding site" evidence="7">
    <location>
        <position position="213"/>
    </location>
    <ligand>
        <name>Zn(2+)</name>
        <dbReference type="ChEBI" id="CHEBI:29105"/>
        <label>1</label>
    </ligand>
</feature>
<feature type="binding site" evidence="7">
    <location>
        <position position="141"/>
    </location>
    <ligand>
        <name>Zn(2+)</name>
        <dbReference type="ChEBI" id="CHEBI:29105"/>
        <label>2</label>
    </ligand>
</feature>
<dbReference type="SUPFAM" id="SSF55031">
    <property type="entry name" value="Bacterial exopeptidase dimerisation domain"/>
    <property type="match status" value="1"/>
</dbReference>
<dbReference type="AlphaFoldDB" id="A0A316USZ9"/>
<dbReference type="Gene3D" id="1.10.150.900">
    <property type="match status" value="1"/>
</dbReference>
<feature type="binding site" evidence="7">
    <location>
        <position position="567"/>
    </location>
    <ligand>
        <name>Zn(2+)</name>
        <dbReference type="ChEBI" id="CHEBI:29105"/>
        <label>1</label>
    </ligand>
</feature>
<evidence type="ECO:0000256" key="4">
    <source>
        <dbReference type="ARBA" id="ARBA00022801"/>
    </source>
</evidence>
<gene>
    <name evidence="10" type="ORF">BDZ90DRAFT_219505</name>
</gene>
<sequence length="596" mass="63661">MIDGSGPRTWSSPAVSAPSTAASGPSALAVCKQYPSWSPPSQSNFSLPAPLPASTYAKLLSGAVRIDTTVPDSWGPLNAPNVSSTVRENYRKAFAPFEAYLSRSFPLVHSVLTKEVVDSHGLIFTWRGSDESLKPLVLMAHQDVVPVEPSTVGQWVHDPFSGSVDEENGVVWGRGSSDDKASLISIMSALESLASSTFKPSRTIVASFGFDEESTGSAAAALASFLVERYVPTVGGAELIVDEGGEVLGADVSEEEGGMGTAYAGPATSEKGYLDVRVTVRTPGGHSSVPPRRTGIGHLARLVASIEDNAPQPRISDVDHPALAPLLCLREAPAIKEGRPQLYKTLQHLVKQLEDEEKPRARIGCPGARRRRDQQRRRELLNSILPQLSAEEQALFGTTQAVDLISGGVKINALPEKSEAVVNYRIDVRSSVGEVKEWVGKVVQKKAKELGLDFIGWTHEEVEALEAAKSAKGTVSLSVAFNSALEPTPSSPIVDGTESSAAAWRLLSSVIRSTWRDHGEIPVIPTLMGGNTDTKSYHALSRNIFRFSGGTLNPPPKGMKGADGGIHTVNEYASIDALVKGTEFYSKLIWAVQVIG</sequence>
<dbReference type="GO" id="GO:0000328">
    <property type="term" value="C:fungal-type vacuole lumen"/>
    <property type="evidence" value="ECO:0007669"/>
    <property type="project" value="TreeGrafter"/>
</dbReference>
<dbReference type="GO" id="GO:0046872">
    <property type="term" value="F:metal ion binding"/>
    <property type="evidence" value="ECO:0007669"/>
    <property type="project" value="UniProtKB-KW"/>
</dbReference>
<dbReference type="Gene3D" id="3.30.70.360">
    <property type="match status" value="1"/>
</dbReference>